<comment type="catalytic activity">
    <reaction evidence="11">
        <text>O-phospho-L-threonyl-[protein] + H2O = L-threonyl-[protein] + phosphate</text>
        <dbReference type="Rhea" id="RHEA:47004"/>
        <dbReference type="Rhea" id="RHEA-COMP:11060"/>
        <dbReference type="Rhea" id="RHEA-COMP:11605"/>
        <dbReference type="ChEBI" id="CHEBI:15377"/>
        <dbReference type="ChEBI" id="CHEBI:30013"/>
        <dbReference type="ChEBI" id="CHEBI:43474"/>
        <dbReference type="ChEBI" id="CHEBI:61977"/>
        <dbReference type="EC" id="3.1.3.16"/>
    </reaction>
</comment>
<comment type="function">
    <text evidence="12">Protein phosphatase that mediates dephosphorylation of proteins phosphorylated on Tyr and Ser/Thr residues. In vitro, it can dephosphorylate p44-ERK1 (MAPK3) but not p54 SAPK-beta (MAPK10) in vitro. Able to enhance activation of JNK and p38 (MAPK14).</text>
</comment>
<evidence type="ECO:0000256" key="12">
    <source>
        <dbReference type="ARBA" id="ARBA00053915"/>
    </source>
</evidence>
<proteinExistence type="inferred from homology"/>
<keyword evidence="9" id="KW-0539">Nucleus</keyword>
<comment type="similarity">
    <text evidence="3">Belongs to the protein-tyrosine phosphatase family. Non-receptor class dual specificity subfamily.</text>
</comment>
<protein>
    <recommendedName>
        <fullName evidence="13">Dual specificity protein phosphatase 23</fullName>
        <ecNumber evidence="5">3.1.3.16</ecNumber>
        <ecNumber evidence="4">3.1.3.48</ecNumber>
    </recommendedName>
    <alternativeName>
        <fullName evidence="14">Low molecular mass dual specificity phosphatase 3</fullName>
    </alternativeName>
</protein>
<dbReference type="PROSITE" id="PS00383">
    <property type="entry name" value="TYR_PHOSPHATASE_1"/>
    <property type="match status" value="1"/>
</dbReference>
<dbReference type="InterPro" id="IPR016130">
    <property type="entry name" value="Tyr_Pase_AS"/>
</dbReference>
<dbReference type="InterPro" id="IPR000387">
    <property type="entry name" value="Tyr_Pase_dom"/>
</dbReference>
<evidence type="ECO:0000259" key="15">
    <source>
        <dbReference type="PROSITE" id="PS50054"/>
    </source>
</evidence>
<evidence type="ECO:0000259" key="16">
    <source>
        <dbReference type="PROSITE" id="PS50056"/>
    </source>
</evidence>
<evidence type="ECO:0000256" key="3">
    <source>
        <dbReference type="ARBA" id="ARBA00008601"/>
    </source>
</evidence>
<name>A0A067QG50_ZOONE</name>
<dbReference type="OMA" id="PAHYQYL"/>
<dbReference type="InterPro" id="IPR020422">
    <property type="entry name" value="TYR_PHOSPHATASE_DUAL_dom"/>
</dbReference>
<evidence type="ECO:0000256" key="7">
    <source>
        <dbReference type="ARBA" id="ARBA00022801"/>
    </source>
</evidence>
<dbReference type="GO" id="GO:0004722">
    <property type="term" value="F:protein serine/threonine phosphatase activity"/>
    <property type="evidence" value="ECO:0007669"/>
    <property type="project" value="UniProtKB-EC"/>
</dbReference>
<keyword evidence="6" id="KW-0963">Cytoplasm</keyword>
<dbReference type="AlphaFoldDB" id="A0A067QG50"/>
<dbReference type="Pfam" id="PF22784">
    <property type="entry name" value="PTP-SAK"/>
    <property type="match status" value="1"/>
</dbReference>
<evidence type="ECO:0000256" key="8">
    <source>
        <dbReference type="ARBA" id="ARBA00022912"/>
    </source>
</evidence>
<dbReference type="SUPFAM" id="SSF52799">
    <property type="entry name" value="(Phosphotyrosine protein) phosphatases II"/>
    <property type="match status" value="1"/>
</dbReference>
<dbReference type="PANTHER" id="PTHR23339">
    <property type="entry name" value="TYROSINE SPECIFIC PROTEIN PHOSPHATASE AND DUAL SPECIFICITY PROTEIN PHOSPHATASE"/>
    <property type="match status" value="1"/>
</dbReference>
<dbReference type="GO" id="GO:0005829">
    <property type="term" value="C:cytosol"/>
    <property type="evidence" value="ECO:0007669"/>
    <property type="project" value="UniProtKB-SubCell"/>
</dbReference>
<dbReference type="EC" id="3.1.3.16" evidence="5"/>
<organism evidence="17 18">
    <name type="scientific">Zootermopsis nevadensis</name>
    <name type="common">Dampwood termite</name>
    <dbReference type="NCBI Taxonomy" id="136037"/>
    <lineage>
        <taxon>Eukaryota</taxon>
        <taxon>Metazoa</taxon>
        <taxon>Ecdysozoa</taxon>
        <taxon>Arthropoda</taxon>
        <taxon>Hexapoda</taxon>
        <taxon>Insecta</taxon>
        <taxon>Pterygota</taxon>
        <taxon>Neoptera</taxon>
        <taxon>Polyneoptera</taxon>
        <taxon>Dictyoptera</taxon>
        <taxon>Blattodea</taxon>
        <taxon>Blattoidea</taxon>
        <taxon>Termitoidae</taxon>
        <taxon>Termopsidae</taxon>
        <taxon>Zootermopsis</taxon>
    </lineage>
</organism>
<evidence type="ECO:0000256" key="9">
    <source>
        <dbReference type="ARBA" id="ARBA00023242"/>
    </source>
</evidence>
<evidence type="ECO:0000313" key="17">
    <source>
        <dbReference type="EMBL" id="KDR06658.1"/>
    </source>
</evidence>
<dbReference type="InterPro" id="IPR057023">
    <property type="entry name" value="PTP-SAK"/>
</dbReference>
<gene>
    <name evidence="17" type="ORF">L798_03928</name>
</gene>
<sequence length="159" mass="18130">MSGIEEEVVHPPYNFTWIVKDELAAMACPKTLFNIRFLKKEGIKHLVTLSPESAPPIRTFSDLKWTEIPIEDLSPPSVSQIKKFIDVCLKCKTEEQPVGVHCRLGQGRTGVMAACFLVHFYDHSPEQAITNVRLMRPGSIETYQQEKAVFKYCDYLRSV</sequence>
<comment type="catalytic activity">
    <reaction evidence="10">
        <text>O-phospho-L-seryl-[protein] + H2O = L-seryl-[protein] + phosphate</text>
        <dbReference type="Rhea" id="RHEA:20629"/>
        <dbReference type="Rhea" id="RHEA-COMP:9863"/>
        <dbReference type="Rhea" id="RHEA-COMP:11604"/>
        <dbReference type="ChEBI" id="CHEBI:15377"/>
        <dbReference type="ChEBI" id="CHEBI:29999"/>
        <dbReference type="ChEBI" id="CHEBI:43474"/>
        <dbReference type="ChEBI" id="CHEBI:83421"/>
        <dbReference type="EC" id="3.1.3.16"/>
    </reaction>
</comment>
<dbReference type="GO" id="GO:0005634">
    <property type="term" value="C:nucleus"/>
    <property type="evidence" value="ECO:0007669"/>
    <property type="project" value="UniProtKB-SubCell"/>
</dbReference>
<dbReference type="EMBL" id="KK853567">
    <property type="protein sequence ID" value="KDR06658.1"/>
    <property type="molecule type" value="Genomic_DNA"/>
</dbReference>
<evidence type="ECO:0000256" key="11">
    <source>
        <dbReference type="ARBA" id="ARBA00048336"/>
    </source>
</evidence>
<dbReference type="PROSITE" id="PS50056">
    <property type="entry name" value="TYR_PHOSPHATASE_2"/>
    <property type="match status" value="1"/>
</dbReference>
<dbReference type="STRING" id="136037.A0A067QG50"/>
<dbReference type="InterPro" id="IPR050561">
    <property type="entry name" value="PTP"/>
</dbReference>
<keyword evidence="8" id="KW-0904">Protein phosphatase</keyword>
<dbReference type="PROSITE" id="PS50054">
    <property type="entry name" value="TYR_PHOSPHATASE_DUAL"/>
    <property type="match status" value="1"/>
</dbReference>
<evidence type="ECO:0000256" key="6">
    <source>
        <dbReference type="ARBA" id="ARBA00022490"/>
    </source>
</evidence>
<dbReference type="FunFam" id="3.90.190.10:FF:000063">
    <property type="entry name" value="Dual specificity phosphatase 23"/>
    <property type="match status" value="1"/>
</dbReference>
<evidence type="ECO:0000256" key="1">
    <source>
        <dbReference type="ARBA" id="ARBA00004123"/>
    </source>
</evidence>
<accession>A0A067QG50</accession>
<evidence type="ECO:0000256" key="4">
    <source>
        <dbReference type="ARBA" id="ARBA00013064"/>
    </source>
</evidence>
<feature type="domain" description="Tyrosine-protein phosphatase" evidence="15">
    <location>
        <begin position="14"/>
        <end position="159"/>
    </location>
</feature>
<dbReference type="GO" id="GO:0004725">
    <property type="term" value="F:protein tyrosine phosphatase activity"/>
    <property type="evidence" value="ECO:0007669"/>
    <property type="project" value="UniProtKB-EC"/>
</dbReference>
<dbReference type="EC" id="3.1.3.48" evidence="4"/>
<keyword evidence="7" id="KW-0378">Hydrolase</keyword>
<dbReference type="eggNOG" id="KOG1720">
    <property type="taxonomic scope" value="Eukaryota"/>
</dbReference>
<dbReference type="Proteomes" id="UP000027135">
    <property type="component" value="Unassembled WGS sequence"/>
</dbReference>
<evidence type="ECO:0000256" key="10">
    <source>
        <dbReference type="ARBA" id="ARBA00047761"/>
    </source>
</evidence>
<keyword evidence="18" id="KW-1185">Reference proteome</keyword>
<evidence type="ECO:0000313" key="18">
    <source>
        <dbReference type="Proteomes" id="UP000027135"/>
    </source>
</evidence>
<dbReference type="InParanoid" id="A0A067QG50"/>
<evidence type="ECO:0000256" key="14">
    <source>
        <dbReference type="ARBA" id="ARBA00081937"/>
    </source>
</evidence>
<comment type="subcellular location">
    <subcellularLocation>
        <location evidence="2">Cytoplasm</location>
        <location evidence="2">Cytosol</location>
    </subcellularLocation>
    <subcellularLocation>
        <location evidence="1">Nucleus</location>
    </subcellularLocation>
</comment>
<evidence type="ECO:0000256" key="2">
    <source>
        <dbReference type="ARBA" id="ARBA00004514"/>
    </source>
</evidence>
<feature type="domain" description="Tyrosine specific protein phosphatases" evidence="16">
    <location>
        <begin position="82"/>
        <end position="147"/>
    </location>
</feature>
<reference evidence="17 18" key="1">
    <citation type="journal article" date="2014" name="Nat. Commun.">
        <title>Molecular traces of alternative social organization in a termite genome.</title>
        <authorList>
            <person name="Terrapon N."/>
            <person name="Li C."/>
            <person name="Robertson H.M."/>
            <person name="Ji L."/>
            <person name="Meng X."/>
            <person name="Booth W."/>
            <person name="Chen Z."/>
            <person name="Childers C.P."/>
            <person name="Glastad K.M."/>
            <person name="Gokhale K."/>
            <person name="Gowin J."/>
            <person name="Gronenberg W."/>
            <person name="Hermansen R.A."/>
            <person name="Hu H."/>
            <person name="Hunt B.G."/>
            <person name="Huylmans A.K."/>
            <person name="Khalil S.M."/>
            <person name="Mitchell R.D."/>
            <person name="Munoz-Torres M.C."/>
            <person name="Mustard J.A."/>
            <person name="Pan H."/>
            <person name="Reese J.T."/>
            <person name="Scharf M.E."/>
            <person name="Sun F."/>
            <person name="Vogel H."/>
            <person name="Xiao J."/>
            <person name="Yang W."/>
            <person name="Yang Z."/>
            <person name="Yang Z."/>
            <person name="Zhou J."/>
            <person name="Zhu J."/>
            <person name="Brent C.S."/>
            <person name="Elsik C.G."/>
            <person name="Goodisman M.A."/>
            <person name="Liberles D.A."/>
            <person name="Roe R.M."/>
            <person name="Vargo E.L."/>
            <person name="Vilcinskas A."/>
            <person name="Wang J."/>
            <person name="Bornberg-Bauer E."/>
            <person name="Korb J."/>
            <person name="Zhang G."/>
            <person name="Liebig J."/>
        </authorList>
    </citation>
    <scope>NUCLEOTIDE SEQUENCE [LARGE SCALE GENOMIC DNA]</scope>
    <source>
        <tissue evidence="17">Whole organism</tissue>
    </source>
</reference>
<dbReference type="SMART" id="SM00404">
    <property type="entry name" value="PTPc_motif"/>
    <property type="match status" value="1"/>
</dbReference>
<dbReference type="InterPro" id="IPR029021">
    <property type="entry name" value="Prot-tyrosine_phosphatase-like"/>
</dbReference>
<dbReference type="OrthoDB" id="19045at2759"/>
<dbReference type="Gene3D" id="3.90.190.10">
    <property type="entry name" value="Protein tyrosine phosphatase superfamily"/>
    <property type="match status" value="1"/>
</dbReference>
<evidence type="ECO:0000256" key="5">
    <source>
        <dbReference type="ARBA" id="ARBA00013081"/>
    </source>
</evidence>
<evidence type="ECO:0000256" key="13">
    <source>
        <dbReference type="ARBA" id="ARBA00068789"/>
    </source>
</evidence>
<dbReference type="InterPro" id="IPR003595">
    <property type="entry name" value="Tyr_Pase_cat"/>
</dbReference>